<keyword evidence="2" id="KW-1133">Transmembrane helix</keyword>
<feature type="transmembrane region" description="Helical" evidence="2">
    <location>
        <begin position="103"/>
        <end position="123"/>
    </location>
</feature>
<evidence type="ECO:0000256" key="1">
    <source>
        <dbReference type="SAM" id="MobiDB-lite"/>
    </source>
</evidence>
<evidence type="ECO:0000313" key="5">
    <source>
        <dbReference type="Proteomes" id="UP000002051"/>
    </source>
</evidence>
<evidence type="ECO:0000256" key="2">
    <source>
        <dbReference type="SAM" id="Phobius"/>
    </source>
</evidence>
<dbReference type="EMBL" id="CM001220">
    <property type="protein sequence ID" value="AES91800.1"/>
    <property type="molecule type" value="Genomic_DNA"/>
</dbReference>
<sequence length="151" mass="16779">MKPHTGNRRASATQHATPHRRPHVATAVCATPTNVLSPLGDQSTLEISSTPRYGGSGGESEKKERVKLEQFELGAEGLVGGGGGGMEGWMAVERKGREICSDFNFFLCFVMSWHFFLFMFLLLNLPPKVVQEWYVHLRGSTYQNSFLSNET</sequence>
<reference evidence="3 5" key="1">
    <citation type="journal article" date="2011" name="Nature">
        <title>The Medicago genome provides insight into the evolution of rhizobial symbioses.</title>
        <authorList>
            <person name="Young N.D."/>
            <person name="Debelle F."/>
            <person name="Oldroyd G.E."/>
            <person name="Geurts R."/>
            <person name="Cannon S.B."/>
            <person name="Udvardi M.K."/>
            <person name="Benedito V.A."/>
            <person name="Mayer K.F."/>
            <person name="Gouzy J."/>
            <person name="Schoof H."/>
            <person name="Van de Peer Y."/>
            <person name="Proost S."/>
            <person name="Cook D.R."/>
            <person name="Meyers B.C."/>
            <person name="Spannagl M."/>
            <person name="Cheung F."/>
            <person name="De Mita S."/>
            <person name="Krishnakumar V."/>
            <person name="Gundlach H."/>
            <person name="Zhou S."/>
            <person name="Mudge J."/>
            <person name="Bharti A.K."/>
            <person name="Murray J.D."/>
            <person name="Naoumkina M.A."/>
            <person name="Rosen B."/>
            <person name="Silverstein K.A."/>
            <person name="Tang H."/>
            <person name="Rombauts S."/>
            <person name="Zhao P.X."/>
            <person name="Zhou P."/>
            <person name="Barbe V."/>
            <person name="Bardou P."/>
            <person name="Bechner M."/>
            <person name="Bellec A."/>
            <person name="Berger A."/>
            <person name="Berges H."/>
            <person name="Bidwell S."/>
            <person name="Bisseling T."/>
            <person name="Choisne N."/>
            <person name="Couloux A."/>
            <person name="Denny R."/>
            <person name="Deshpande S."/>
            <person name="Dai X."/>
            <person name="Doyle J.J."/>
            <person name="Dudez A.M."/>
            <person name="Farmer A.D."/>
            <person name="Fouteau S."/>
            <person name="Franken C."/>
            <person name="Gibelin C."/>
            <person name="Gish J."/>
            <person name="Goldstein S."/>
            <person name="Gonzalez A.J."/>
            <person name="Green P.J."/>
            <person name="Hallab A."/>
            <person name="Hartog M."/>
            <person name="Hua A."/>
            <person name="Humphray S.J."/>
            <person name="Jeong D.H."/>
            <person name="Jing Y."/>
            <person name="Jocker A."/>
            <person name="Kenton S.M."/>
            <person name="Kim D.J."/>
            <person name="Klee K."/>
            <person name="Lai H."/>
            <person name="Lang C."/>
            <person name="Lin S."/>
            <person name="Macmil S.L."/>
            <person name="Magdelenat G."/>
            <person name="Matthews L."/>
            <person name="McCorrison J."/>
            <person name="Monaghan E.L."/>
            <person name="Mun J.H."/>
            <person name="Najar F.Z."/>
            <person name="Nicholson C."/>
            <person name="Noirot C."/>
            <person name="O'Bleness M."/>
            <person name="Paule C.R."/>
            <person name="Poulain J."/>
            <person name="Prion F."/>
            <person name="Qin B."/>
            <person name="Qu C."/>
            <person name="Retzel E.F."/>
            <person name="Riddle C."/>
            <person name="Sallet E."/>
            <person name="Samain S."/>
            <person name="Samson N."/>
            <person name="Sanders I."/>
            <person name="Saurat O."/>
            <person name="Scarpelli C."/>
            <person name="Schiex T."/>
            <person name="Segurens B."/>
            <person name="Severin A.J."/>
            <person name="Sherrier D.J."/>
            <person name="Shi R."/>
            <person name="Sims S."/>
            <person name="Singer S.R."/>
            <person name="Sinharoy S."/>
            <person name="Sterck L."/>
            <person name="Viollet A."/>
            <person name="Wang B.B."/>
            <person name="Wang K."/>
            <person name="Wang M."/>
            <person name="Wang X."/>
            <person name="Warfsmann J."/>
            <person name="Weissenbach J."/>
            <person name="White D.D."/>
            <person name="White J.D."/>
            <person name="Wiley G.B."/>
            <person name="Wincker P."/>
            <person name="Xing Y."/>
            <person name="Yang L."/>
            <person name="Yao Z."/>
            <person name="Ying F."/>
            <person name="Zhai J."/>
            <person name="Zhou L."/>
            <person name="Zuber A."/>
            <person name="Denarie J."/>
            <person name="Dixon R.A."/>
            <person name="May G.D."/>
            <person name="Schwartz D.C."/>
            <person name="Rogers J."/>
            <person name="Quetier F."/>
            <person name="Town C.D."/>
            <person name="Roe B.A."/>
        </authorList>
    </citation>
    <scope>NUCLEOTIDE SEQUENCE [LARGE SCALE GENOMIC DNA]</scope>
    <source>
        <strain evidence="3">A17</strain>
        <strain evidence="4 5">cv. Jemalong A17</strain>
    </source>
</reference>
<reference evidence="3 5" key="2">
    <citation type="journal article" date="2014" name="BMC Genomics">
        <title>An improved genome release (version Mt4.0) for the model legume Medicago truncatula.</title>
        <authorList>
            <person name="Tang H."/>
            <person name="Krishnakumar V."/>
            <person name="Bidwell S."/>
            <person name="Rosen B."/>
            <person name="Chan A."/>
            <person name="Zhou S."/>
            <person name="Gentzbittel L."/>
            <person name="Childs K.L."/>
            <person name="Yandell M."/>
            <person name="Gundlach H."/>
            <person name="Mayer K.F."/>
            <person name="Schwartz D.C."/>
            <person name="Town C.D."/>
        </authorList>
    </citation>
    <scope>GENOME REANNOTATION</scope>
    <source>
        <strain evidence="4 5">cv. Jemalong A17</strain>
    </source>
</reference>
<protein>
    <submittedName>
        <fullName evidence="3">Transmembrane protein, putative</fullName>
    </submittedName>
</protein>
<keyword evidence="2 3" id="KW-0812">Transmembrane</keyword>
<organism evidence="3 5">
    <name type="scientific">Medicago truncatula</name>
    <name type="common">Barrel medic</name>
    <name type="synonym">Medicago tribuloides</name>
    <dbReference type="NCBI Taxonomy" id="3880"/>
    <lineage>
        <taxon>Eukaryota</taxon>
        <taxon>Viridiplantae</taxon>
        <taxon>Streptophyta</taxon>
        <taxon>Embryophyta</taxon>
        <taxon>Tracheophyta</taxon>
        <taxon>Spermatophyta</taxon>
        <taxon>Magnoliopsida</taxon>
        <taxon>eudicotyledons</taxon>
        <taxon>Gunneridae</taxon>
        <taxon>Pentapetalae</taxon>
        <taxon>rosids</taxon>
        <taxon>fabids</taxon>
        <taxon>Fabales</taxon>
        <taxon>Fabaceae</taxon>
        <taxon>Papilionoideae</taxon>
        <taxon>50 kb inversion clade</taxon>
        <taxon>NPAAA clade</taxon>
        <taxon>Hologalegina</taxon>
        <taxon>IRL clade</taxon>
        <taxon>Trifolieae</taxon>
        <taxon>Medicago</taxon>
    </lineage>
</organism>
<keyword evidence="2" id="KW-0472">Membrane</keyword>
<feature type="region of interest" description="Disordered" evidence="1">
    <location>
        <begin position="1"/>
        <end position="64"/>
    </location>
</feature>
<dbReference type="Proteomes" id="UP000002051">
    <property type="component" value="Chromosome 4"/>
</dbReference>
<feature type="compositionally biased region" description="Polar residues" evidence="1">
    <location>
        <begin position="31"/>
        <end position="51"/>
    </location>
</feature>
<proteinExistence type="predicted"/>
<evidence type="ECO:0000313" key="3">
    <source>
        <dbReference type="EMBL" id="AES91800.1"/>
    </source>
</evidence>
<keyword evidence="5" id="KW-1185">Reference proteome</keyword>
<gene>
    <name evidence="3" type="ordered locus">MTR_4g119060</name>
</gene>
<dbReference type="AlphaFoldDB" id="G7JJ50"/>
<accession>G7JJ50</accession>
<name>G7JJ50_MEDTR</name>
<dbReference type="EnsemblPlants" id="AES91800">
    <property type="protein sequence ID" value="AES91800"/>
    <property type="gene ID" value="MTR_4g119060"/>
</dbReference>
<dbReference type="PaxDb" id="3880-AES91800"/>
<dbReference type="HOGENOM" id="CLU_1734202_0_0_1"/>
<evidence type="ECO:0000313" key="4">
    <source>
        <dbReference type="EnsemblPlants" id="AES91800"/>
    </source>
</evidence>
<reference evidence="4" key="3">
    <citation type="submission" date="2015-04" db="UniProtKB">
        <authorList>
            <consortium name="EnsemblPlants"/>
        </authorList>
    </citation>
    <scope>IDENTIFICATION</scope>
    <source>
        <strain evidence="4">cv. Jemalong A17</strain>
    </source>
</reference>